<proteinExistence type="inferred from homology"/>
<dbReference type="InterPro" id="IPR009003">
    <property type="entry name" value="Peptidase_S1_PA"/>
</dbReference>
<evidence type="ECO:0000256" key="2">
    <source>
        <dbReference type="ARBA" id="ARBA00022525"/>
    </source>
</evidence>
<evidence type="ECO:0000256" key="10">
    <source>
        <dbReference type="SAM" id="SignalP"/>
    </source>
</evidence>
<dbReference type="PANTHER" id="PTHR24260:SF147">
    <property type="entry name" value="EG:BACR7A4.3 PROTEIN-RELATED"/>
    <property type="match status" value="1"/>
</dbReference>
<dbReference type="GO" id="GO:0005576">
    <property type="term" value="C:extracellular region"/>
    <property type="evidence" value="ECO:0007669"/>
    <property type="project" value="UniProtKB-SubCell"/>
</dbReference>
<dbReference type="HOGENOM" id="CLU_006842_0_3_1"/>
<comment type="similarity">
    <text evidence="8">Belongs to the peptidase S1 family. CLIP subfamily.</text>
</comment>
<dbReference type="FunFam" id="2.40.10.10:FF:000028">
    <property type="entry name" value="Serine protease easter"/>
    <property type="match status" value="1"/>
</dbReference>
<evidence type="ECO:0000256" key="1">
    <source>
        <dbReference type="ARBA" id="ARBA00004613"/>
    </source>
</evidence>
<dbReference type="Gene3D" id="2.40.10.10">
    <property type="entry name" value="Trypsin-like serine proteases"/>
    <property type="match status" value="1"/>
</dbReference>
<dbReference type="Proteomes" id="UP000682892">
    <property type="component" value="Unassembled WGS sequence"/>
</dbReference>
<evidence type="ECO:0000256" key="6">
    <source>
        <dbReference type="ARBA" id="ARBA00023157"/>
    </source>
</evidence>
<sequence>MVAVRFLNSVYLCILTLQLATGQRIAEQKCQEYRSLTVSRVGIIPLIARPMSIVHEDFNCTTTVEVIAGGEEALEGEFPHHAMLGWESIDYSTTVDFVFLCGAVLISEWYVVSAGHCIVDGEWGTPVVVRLGEYDLNNDYDHQVDFDVERAIRHPSYKVSSVYNDIALVKVKRRIRFSPYIRPACLWTSEAFNFSSVIATGFGQLGFLTEQATKLNKVKLELYDGALCDRTFRRNRKFKHGLIDSQICAGSENEKDTCKGDSGGPLQVMVEDNGCTYYVVGLTSRGQDACGLMNSVAIYTRISSYVKWIENVVWDEDVDVWK</sequence>
<keyword evidence="3" id="KW-0399">Innate immunity</keyword>
<protein>
    <submittedName>
        <fullName evidence="12">AAEL002273-PA</fullName>
    </submittedName>
</protein>
<dbReference type="SUPFAM" id="SSF50494">
    <property type="entry name" value="Trypsin-like serine proteases"/>
    <property type="match status" value="1"/>
</dbReference>
<evidence type="ECO:0000256" key="5">
    <source>
        <dbReference type="ARBA" id="ARBA00022859"/>
    </source>
</evidence>
<evidence type="ECO:0000256" key="8">
    <source>
        <dbReference type="ARBA" id="ARBA00024195"/>
    </source>
</evidence>
<dbReference type="GO" id="GO:0006508">
    <property type="term" value="P:proteolysis"/>
    <property type="evidence" value="ECO:0007669"/>
    <property type="project" value="UniProtKB-KW"/>
</dbReference>
<dbReference type="PROSITE" id="PS50240">
    <property type="entry name" value="TRYPSIN_DOM"/>
    <property type="match status" value="1"/>
</dbReference>
<dbReference type="MEROPS" id="S01.506"/>
<evidence type="ECO:0000259" key="11">
    <source>
        <dbReference type="PROSITE" id="PS50240"/>
    </source>
</evidence>
<dbReference type="InterPro" id="IPR043504">
    <property type="entry name" value="Peptidase_S1_PA_chymotrypsin"/>
</dbReference>
<dbReference type="AlphaFoldDB" id="Q17IR3"/>
<evidence type="ECO:0000256" key="7">
    <source>
        <dbReference type="ARBA" id="ARBA00023180"/>
    </source>
</evidence>
<dbReference type="PANTHER" id="PTHR24260">
    <property type="match status" value="1"/>
</dbReference>
<dbReference type="PROSITE" id="PS00134">
    <property type="entry name" value="TRYPSIN_HIS"/>
    <property type="match status" value="1"/>
</dbReference>
<keyword evidence="6" id="KW-1015">Disulfide bond</keyword>
<feature type="domain" description="Peptidase S1" evidence="11">
    <location>
        <begin position="67"/>
        <end position="314"/>
    </location>
</feature>
<keyword evidence="5" id="KW-0391">Immunity</keyword>
<evidence type="ECO:0000313" key="13">
    <source>
        <dbReference type="Proteomes" id="UP000682892"/>
    </source>
</evidence>
<comment type="subcellular location">
    <subcellularLocation>
        <location evidence="1">Secreted</location>
    </subcellularLocation>
</comment>
<keyword evidence="9" id="KW-0645">Protease</keyword>
<dbReference type="CDD" id="cd00190">
    <property type="entry name" value="Tryp_SPc"/>
    <property type="match status" value="1"/>
</dbReference>
<evidence type="ECO:0000256" key="4">
    <source>
        <dbReference type="ARBA" id="ARBA00022729"/>
    </source>
</evidence>
<dbReference type="Pfam" id="PF00089">
    <property type="entry name" value="Trypsin"/>
    <property type="match status" value="1"/>
</dbReference>
<dbReference type="GO" id="GO:0045087">
    <property type="term" value="P:innate immune response"/>
    <property type="evidence" value="ECO:0007669"/>
    <property type="project" value="UniProtKB-KW"/>
</dbReference>
<dbReference type="SMART" id="SM00020">
    <property type="entry name" value="Tryp_SPc"/>
    <property type="match status" value="1"/>
</dbReference>
<gene>
    <name evidence="12" type="ORF">AaeL_AAEL002273</name>
</gene>
<reference evidence="12" key="3">
    <citation type="submission" date="2012-09" db="EMBL/GenBank/DDBJ databases">
        <authorList>
            <consortium name="VectorBase"/>
        </authorList>
    </citation>
    <scope>NUCLEOTIDE SEQUENCE</scope>
    <source>
        <strain evidence="12">Liverpool</strain>
    </source>
</reference>
<dbReference type="InterPro" id="IPR018114">
    <property type="entry name" value="TRYPSIN_HIS"/>
</dbReference>
<feature type="signal peptide" evidence="10">
    <location>
        <begin position="1"/>
        <end position="22"/>
    </location>
</feature>
<reference evidence="12" key="2">
    <citation type="journal article" date="2007" name="Science">
        <title>Genome sequence of Aedes aegypti, a major arbovirus vector.</title>
        <authorList>
            <person name="Nene V."/>
            <person name="Wortman J.R."/>
            <person name="Lawson D."/>
            <person name="Haas B."/>
            <person name="Kodira C."/>
            <person name="Tu Z.J."/>
            <person name="Loftus B."/>
            <person name="Xi Z."/>
            <person name="Megy K."/>
            <person name="Grabherr M."/>
            <person name="Ren Q."/>
            <person name="Zdobnov E.M."/>
            <person name="Lobo N.F."/>
            <person name="Campbell K.S."/>
            <person name="Brown S.E."/>
            <person name="Bonaldo M.F."/>
            <person name="Zhu J."/>
            <person name="Sinkins S.P."/>
            <person name="Hogenkamp D.G."/>
            <person name="Amedeo P."/>
            <person name="Arensburger P."/>
            <person name="Atkinson P.W."/>
            <person name="Bidwell S."/>
            <person name="Biedler J."/>
            <person name="Birney E."/>
            <person name="Bruggner R.V."/>
            <person name="Costas J."/>
            <person name="Coy M.R."/>
            <person name="Crabtree J."/>
            <person name="Crawford M."/>
            <person name="Debruyn B."/>
            <person name="Decaprio D."/>
            <person name="Eiglmeier K."/>
            <person name="Eisenstadt E."/>
            <person name="El-Dorry H."/>
            <person name="Gelbart W.M."/>
            <person name="Gomes S.L."/>
            <person name="Hammond M."/>
            <person name="Hannick L.I."/>
            <person name="Hogan J.R."/>
            <person name="Holmes M.H."/>
            <person name="Jaffe D."/>
            <person name="Johnston J.S."/>
            <person name="Kennedy R.C."/>
            <person name="Koo H."/>
            <person name="Kravitz S."/>
            <person name="Kriventseva E.V."/>
            <person name="Kulp D."/>
            <person name="Labutti K."/>
            <person name="Lee E."/>
            <person name="Li S."/>
            <person name="Lovin D.D."/>
            <person name="Mao C."/>
            <person name="Mauceli E."/>
            <person name="Menck C.F."/>
            <person name="Miller J.R."/>
            <person name="Montgomery P."/>
            <person name="Mori A."/>
            <person name="Nascimento A.L."/>
            <person name="Naveira H.F."/>
            <person name="Nusbaum C."/>
            <person name="O'leary S."/>
            <person name="Orvis J."/>
            <person name="Pertea M."/>
            <person name="Quesneville H."/>
            <person name="Reidenbach K.R."/>
            <person name="Rogers Y.H."/>
            <person name="Roth C.W."/>
            <person name="Schneider J.R."/>
            <person name="Schatz M."/>
            <person name="Shumway M."/>
            <person name="Stanke M."/>
            <person name="Stinson E.O."/>
            <person name="Tubio J.M."/>
            <person name="Vanzee J.P."/>
            <person name="Verjovski-Almeida S."/>
            <person name="Werner D."/>
            <person name="White O."/>
            <person name="Wyder S."/>
            <person name="Zeng Q."/>
            <person name="Zhao Q."/>
            <person name="Zhao Y."/>
            <person name="Hill C.A."/>
            <person name="Raikhel A.S."/>
            <person name="Soares M.B."/>
            <person name="Knudson D.L."/>
            <person name="Lee N.H."/>
            <person name="Galagan J."/>
            <person name="Salzberg S.L."/>
            <person name="Paulsen I.T."/>
            <person name="Dimopoulos G."/>
            <person name="Collins F.H."/>
            <person name="Birren B."/>
            <person name="Fraser-Liggett C.M."/>
            <person name="Severson D.W."/>
        </authorList>
    </citation>
    <scope>NUCLEOTIDE SEQUENCE [LARGE SCALE GENOMIC DNA]</scope>
    <source>
        <strain evidence="12">Liverpool</strain>
    </source>
</reference>
<dbReference type="eggNOG" id="KOG3627">
    <property type="taxonomic scope" value="Eukaryota"/>
</dbReference>
<evidence type="ECO:0000256" key="9">
    <source>
        <dbReference type="RuleBase" id="RU363034"/>
    </source>
</evidence>
<reference evidence="12" key="1">
    <citation type="submission" date="2005-10" db="EMBL/GenBank/DDBJ databases">
        <authorList>
            <person name="Loftus B.J."/>
            <person name="Nene V.M."/>
            <person name="Hannick L.I."/>
            <person name="Bidwell S."/>
            <person name="Haas B."/>
            <person name="Amedeo P."/>
            <person name="Orvis J."/>
            <person name="Wortman J.R."/>
            <person name="White O.R."/>
            <person name="Salzberg S."/>
            <person name="Shumway M."/>
            <person name="Koo H."/>
            <person name="Zhao Y."/>
            <person name="Holmes M."/>
            <person name="Miller J."/>
            <person name="Schatz M."/>
            <person name="Pop M."/>
            <person name="Pai G."/>
            <person name="Utterback T."/>
            <person name="Rogers Y.-H."/>
            <person name="Kravitz S."/>
            <person name="Fraser C.M."/>
        </authorList>
    </citation>
    <scope>NUCLEOTIDE SEQUENCE</scope>
    <source>
        <strain evidence="12">Liverpool</strain>
    </source>
</reference>
<dbReference type="InterPro" id="IPR001314">
    <property type="entry name" value="Peptidase_S1A"/>
</dbReference>
<dbReference type="PaxDb" id="7159-AAEL002273-PA"/>
<dbReference type="EMBL" id="CH477237">
    <property type="protein sequence ID" value="EAT46574.1"/>
    <property type="molecule type" value="Genomic_DNA"/>
</dbReference>
<keyword evidence="9" id="KW-0720">Serine protease</keyword>
<dbReference type="GO" id="GO:0004252">
    <property type="term" value="F:serine-type endopeptidase activity"/>
    <property type="evidence" value="ECO:0007669"/>
    <property type="project" value="InterPro"/>
</dbReference>
<organism evidence="12 13">
    <name type="scientific">Aedes aegypti</name>
    <name type="common">Yellowfever mosquito</name>
    <name type="synonym">Culex aegypti</name>
    <dbReference type="NCBI Taxonomy" id="7159"/>
    <lineage>
        <taxon>Eukaryota</taxon>
        <taxon>Metazoa</taxon>
        <taxon>Ecdysozoa</taxon>
        <taxon>Arthropoda</taxon>
        <taxon>Hexapoda</taxon>
        <taxon>Insecta</taxon>
        <taxon>Pterygota</taxon>
        <taxon>Neoptera</taxon>
        <taxon>Endopterygota</taxon>
        <taxon>Diptera</taxon>
        <taxon>Nematocera</taxon>
        <taxon>Culicoidea</taxon>
        <taxon>Culicidae</taxon>
        <taxon>Culicinae</taxon>
        <taxon>Aedini</taxon>
        <taxon>Aedes</taxon>
        <taxon>Stegomyia</taxon>
    </lineage>
</organism>
<evidence type="ECO:0000256" key="3">
    <source>
        <dbReference type="ARBA" id="ARBA00022588"/>
    </source>
</evidence>
<dbReference type="OMA" id="YIWEMEN"/>
<dbReference type="InterPro" id="IPR033116">
    <property type="entry name" value="TRYPSIN_SER"/>
</dbReference>
<dbReference type="InterPro" id="IPR051333">
    <property type="entry name" value="CLIP_Serine_Protease"/>
</dbReference>
<keyword evidence="7" id="KW-0325">Glycoprotein</keyword>
<feature type="chain" id="PRO_5014308090" evidence="10">
    <location>
        <begin position="23"/>
        <end position="322"/>
    </location>
</feature>
<keyword evidence="9" id="KW-0378">Hydrolase</keyword>
<keyword evidence="2" id="KW-0964">Secreted</keyword>
<dbReference type="PhylomeDB" id="Q17IR3"/>
<dbReference type="VEuPathDB" id="VectorBase:AAEL002273"/>
<keyword evidence="4 10" id="KW-0732">Signal</keyword>
<dbReference type="InterPro" id="IPR001254">
    <property type="entry name" value="Trypsin_dom"/>
</dbReference>
<dbReference type="STRING" id="7159.Q17IR3"/>
<accession>Q17IR3</accession>
<dbReference type="PRINTS" id="PR00722">
    <property type="entry name" value="CHYMOTRYPSIN"/>
</dbReference>
<dbReference type="PROSITE" id="PS00135">
    <property type="entry name" value="TRYPSIN_SER"/>
    <property type="match status" value="1"/>
</dbReference>
<evidence type="ECO:0000313" key="12">
    <source>
        <dbReference type="EMBL" id="EAT46574.1"/>
    </source>
</evidence>
<name>Q17IR3_AEDAE</name>